<dbReference type="GO" id="GO:0009579">
    <property type="term" value="C:thylakoid"/>
    <property type="evidence" value="ECO:0007669"/>
    <property type="project" value="InterPro"/>
</dbReference>
<evidence type="ECO:0000313" key="5">
    <source>
        <dbReference type="EMBL" id="NER27425.1"/>
    </source>
</evidence>
<dbReference type="PANTHER" id="PTHR33222">
    <property type="match status" value="1"/>
</dbReference>
<evidence type="ECO:0000256" key="3">
    <source>
        <dbReference type="SAM" id="Phobius"/>
    </source>
</evidence>
<dbReference type="AlphaFoldDB" id="A0A6B3N961"/>
<dbReference type="GO" id="GO:0016020">
    <property type="term" value="C:membrane"/>
    <property type="evidence" value="ECO:0007669"/>
    <property type="project" value="UniProtKB-SubCell"/>
</dbReference>
<dbReference type="Pfam" id="PF14159">
    <property type="entry name" value="CAAD"/>
    <property type="match status" value="1"/>
</dbReference>
<feature type="domain" description="Cyanobacterial aminoacyl-tRNA synthetase CAAD" evidence="4">
    <location>
        <begin position="66"/>
        <end position="149"/>
    </location>
</feature>
<sequence length="155" mass="17334">MESEPKSEYTPKEETPKVEKPKVDVKVDQPGAMVTSPTPPTNASTDQQWQEWVQPVVDFLSQLPEYTSGFVQRYQQPLIVLALLLSGVVTLKITLAVLDAINGIPLLAPIFELVGIGYTGWFVWRYLLKVETRQELSQEFDSLKGQVVGKDSKQG</sequence>
<comment type="caution">
    <text evidence="5">The sequence shown here is derived from an EMBL/GenBank/DDBJ whole genome shotgun (WGS) entry which is preliminary data.</text>
</comment>
<feature type="region of interest" description="Disordered" evidence="2">
    <location>
        <begin position="1"/>
        <end position="45"/>
    </location>
</feature>
<dbReference type="EMBL" id="JAAHFQ010000099">
    <property type="protein sequence ID" value="NER27425.1"/>
    <property type="molecule type" value="Genomic_DNA"/>
</dbReference>
<dbReference type="PANTHER" id="PTHR33222:SF4">
    <property type="entry name" value="PROTEIN CURVATURE THYLAKOID 1A, CHLOROPLASTIC"/>
    <property type="match status" value="1"/>
</dbReference>
<gene>
    <name evidence="5" type="ORF">F6J89_07250</name>
</gene>
<organism evidence="5">
    <name type="scientific">Symploca sp. SIO1C4</name>
    <dbReference type="NCBI Taxonomy" id="2607765"/>
    <lineage>
        <taxon>Bacteria</taxon>
        <taxon>Bacillati</taxon>
        <taxon>Cyanobacteriota</taxon>
        <taxon>Cyanophyceae</taxon>
        <taxon>Coleofasciculales</taxon>
        <taxon>Coleofasciculaceae</taxon>
        <taxon>Symploca</taxon>
    </lineage>
</organism>
<keyword evidence="3" id="KW-0812">Transmembrane</keyword>
<feature type="transmembrane region" description="Helical" evidence="3">
    <location>
        <begin position="104"/>
        <end position="124"/>
    </location>
</feature>
<keyword evidence="3" id="KW-0472">Membrane</keyword>
<accession>A0A6B3N961</accession>
<feature type="transmembrane region" description="Helical" evidence="3">
    <location>
        <begin position="78"/>
        <end position="98"/>
    </location>
</feature>
<comment type="subcellular location">
    <subcellularLocation>
        <location evidence="1">Membrane</location>
        <topology evidence="1">Multi-pass membrane protein</topology>
    </subcellularLocation>
</comment>
<reference evidence="5" key="1">
    <citation type="submission" date="2019-11" db="EMBL/GenBank/DDBJ databases">
        <title>Genomic insights into an expanded diversity of filamentous marine cyanobacteria reveals the extraordinary biosynthetic potential of Moorea and Okeania.</title>
        <authorList>
            <person name="Ferreira Leao T."/>
            <person name="Wang M."/>
            <person name="Moss N."/>
            <person name="Da Silva R."/>
            <person name="Sanders J."/>
            <person name="Nurk S."/>
            <person name="Gurevich A."/>
            <person name="Humphrey G."/>
            <person name="Reher R."/>
            <person name="Zhu Q."/>
            <person name="Belda-Ferre P."/>
            <person name="Glukhov E."/>
            <person name="Rex R."/>
            <person name="Dorrestein P.C."/>
            <person name="Knight R."/>
            <person name="Pevzner P."/>
            <person name="Gerwick W.H."/>
            <person name="Gerwick L."/>
        </authorList>
    </citation>
    <scope>NUCLEOTIDE SEQUENCE</scope>
    <source>
        <strain evidence="5">SIO1C4</strain>
    </source>
</reference>
<protein>
    <recommendedName>
        <fullName evidence="4">Cyanobacterial aminoacyl-tRNA synthetase CAAD domain-containing protein</fullName>
    </recommendedName>
</protein>
<proteinExistence type="predicted"/>
<evidence type="ECO:0000256" key="1">
    <source>
        <dbReference type="ARBA" id="ARBA00004141"/>
    </source>
</evidence>
<dbReference type="InterPro" id="IPR033344">
    <property type="entry name" value="CURT1"/>
</dbReference>
<name>A0A6B3N961_9CYAN</name>
<evidence type="ECO:0000259" key="4">
    <source>
        <dbReference type="Pfam" id="PF14159"/>
    </source>
</evidence>
<dbReference type="InterPro" id="IPR025564">
    <property type="entry name" value="CAAD_dom"/>
</dbReference>
<keyword evidence="3" id="KW-1133">Transmembrane helix</keyword>
<feature type="compositionally biased region" description="Basic and acidic residues" evidence="2">
    <location>
        <begin position="1"/>
        <end position="27"/>
    </location>
</feature>
<evidence type="ECO:0000256" key="2">
    <source>
        <dbReference type="SAM" id="MobiDB-lite"/>
    </source>
</evidence>